<proteinExistence type="predicted"/>
<comment type="caution">
    <text evidence="1">The sequence shown here is derived from an EMBL/GenBank/DDBJ whole genome shotgun (WGS) entry which is preliminary data.</text>
</comment>
<reference evidence="1 2" key="1">
    <citation type="submission" date="2019-04" db="EMBL/GenBank/DDBJ databases">
        <title>Genome sequence of Bacillus hwajinpoensis strain Y2.</title>
        <authorList>
            <person name="Fair J.L."/>
            <person name="Maclea K.S."/>
        </authorList>
    </citation>
    <scope>NUCLEOTIDE SEQUENCE [LARGE SCALE GENOMIC DNA]</scope>
    <source>
        <strain evidence="1 2">Y2</strain>
    </source>
</reference>
<dbReference type="AlphaFoldDB" id="A0A4U1MD66"/>
<sequence length="367" mass="42247">MGFTPKTSYFSKRIIAHLMVRLIWNTYRERDFLTNQDGRHITLTSTELGELWKNYIGESLLNCVYTHYLSNVDDDRIRATLEKASNITKQHMMKLEELFNKESFAIPTGFGKNDINDQAPAVFTDKFYLFYLKETSRINLLQFSNALTVSFRADVREYFSECVNDMSDLFQETMNAMLAKGLIIRAPFIPVPTEVKFVESKDFLHKLIGQQRPMASTEITGMYVNLDSNQLGKSLMMAFSQVVQSEDIKKYMLRGRDISHKNIVILQDLLTKDHLPAPQLWDPEVLESKVPPFSEKLMLYHVALANAGSLFNYGISLTSTFRYDISVDIARLVTEIAKFSNDGVKMLIDRKWLEQPPMAADRDELAK</sequence>
<dbReference type="Gene3D" id="1.20.1260.10">
    <property type="match status" value="2"/>
</dbReference>
<dbReference type="InterPro" id="IPR012347">
    <property type="entry name" value="Ferritin-like"/>
</dbReference>
<gene>
    <name evidence="1" type="ORF">FBF83_16960</name>
</gene>
<dbReference type="EMBL" id="SWFM01000006">
    <property type="protein sequence ID" value="TKD68234.1"/>
    <property type="molecule type" value="Genomic_DNA"/>
</dbReference>
<evidence type="ECO:0000313" key="1">
    <source>
        <dbReference type="EMBL" id="TKD68234.1"/>
    </source>
</evidence>
<dbReference type="Proteomes" id="UP000310541">
    <property type="component" value="Unassembled WGS sequence"/>
</dbReference>
<organism evidence="1 2">
    <name type="scientific">Guptibacillus hwajinpoensis</name>
    <dbReference type="NCBI Taxonomy" id="208199"/>
    <lineage>
        <taxon>Bacteria</taxon>
        <taxon>Bacillati</taxon>
        <taxon>Bacillota</taxon>
        <taxon>Bacilli</taxon>
        <taxon>Bacillales</taxon>
        <taxon>Guptibacillaceae</taxon>
        <taxon>Guptibacillus</taxon>
    </lineage>
</organism>
<dbReference type="OrthoDB" id="1675670at2"/>
<dbReference type="Pfam" id="PF11553">
    <property type="entry name" value="DUF3231"/>
    <property type="match status" value="2"/>
</dbReference>
<dbReference type="InterPro" id="IPR021617">
    <property type="entry name" value="DUF3231"/>
</dbReference>
<protein>
    <submittedName>
        <fullName evidence="1">DUF3231 family protein</fullName>
    </submittedName>
</protein>
<evidence type="ECO:0000313" key="2">
    <source>
        <dbReference type="Proteomes" id="UP000310541"/>
    </source>
</evidence>
<name>A0A4U1MD66_9BACL</name>
<accession>A0A4U1MD66</accession>